<keyword evidence="1" id="KW-1133">Transmembrane helix</keyword>
<keyword evidence="1" id="KW-0472">Membrane</keyword>
<dbReference type="Proteomes" id="UP000031671">
    <property type="component" value="Unassembled WGS sequence"/>
</dbReference>
<accession>A0A0B8NTA5</accession>
<keyword evidence="1" id="KW-0812">Transmembrane</keyword>
<evidence type="ECO:0000313" key="3">
    <source>
        <dbReference type="Proteomes" id="UP000031671"/>
    </source>
</evidence>
<proteinExistence type="predicted"/>
<organism evidence="2 3">
    <name type="scientific">Vibrio ishigakensis</name>
    <dbReference type="NCBI Taxonomy" id="1481914"/>
    <lineage>
        <taxon>Bacteria</taxon>
        <taxon>Pseudomonadati</taxon>
        <taxon>Pseudomonadota</taxon>
        <taxon>Gammaproteobacteria</taxon>
        <taxon>Vibrionales</taxon>
        <taxon>Vibrionaceae</taxon>
        <taxon>Vibrio</taxon>
    </lineage>
</organism>
<dbReference type="AlphaFoldDB" id="A0A0B8NTA5"/>
<comment type="caution">
    <text evidence="2">The sequence shown here is derived from an EMBL/GenBank/DDBJ whole genome shotgun (WGS) entry which is preliminary data.</text>
</comment>
<gene>
    <name evidence="2" type="ORF">JCM19231_4197</name>
</gene>
<feature type="transmembrane region" description="Helical" evidence="1">
    <location>
        <begin position="21"/>
        <end position="41"/>
    </location>
</feature>
<protein>
    <submittedName>
        <fullName evidence="2">Uncharacterized protein</fullName>
    </submittedName>
</protein>
<sequence length="67" mass="7287">MTAINQAVENAPPMEKKKKSLNPVIILLGVVFAALLLTYTLDSGEFQRDGKLIVPGSYQVLDKDVSP</sequence>
<keyword evidence="3" id="KW-1185">Reference proteome</keyword>
<dbReference type="EMBL" id="BBRZ01000064">
    <property type="protein sequence ID" value="GAM57785.1"/>
    <property type="molecule type" value="Genomic_DNA"/>
</dbReference>
<name>A0A0B8NTA5_9VIBR</name>
<evidence type="ECO:0000256" key="1">
    <source>
        <dbReference type="SAM" id="Phobius"/>
    </source>
</evidence>
<reference evidence="2 3" key="2">
    <citation type="submission" date="2015-01" db="EMBL/GenBank/DDBJ databases">
        <authorList>
            <consortium name="NBRP consortium"/>
            <person name="Sawabe T."/>
            <person name="Meirelles P."/>
            <person name="Feng G."/>
            <person name="Sayaka M."/>
            <person name="Hattori M."/>
            <person name="Ohkuma M."/>
        </authorList>
    </citation>
    <scope>NUCLEOTIDE SEQUENCE [LARGE SCALE GENOMIC DNA]</scope>
    <source>
        <strain evidence="3">JCM 19231</strain>
    </source>
</reference>
<evidence type="ECO:0000313" key="2">
    <source>
        <dbReference type="EMBL" id="GAM57785.1"/>
    </source>
</evidence>
<reference evidence="2 3" key="1">
    <citation type="submission" date="2015-01" db="EMBL/GenBank/DDBJ databases">
        <title>Vibrio sp. C1 JCM 19231 whole genome shotgun sequence.</title>
        <authorList>
            <person name="Sawabe T."/>
            <person name="Meirelles P."/>
            <person name="Feng G."/>
            <person name="Sayaka M."/>
            <person name="Hattori M."/>
            <person name="Ohkuma M."/>
        </authorList>
    </citation>
    <scope>NUCLEOTIDE SEQUENCE [LARGE SCALE GENOMIC DNA]</scope>
    <source>
        <strain evidence="3">JCM 19231</strain>
    </source>
</reference>